<name>A0A1I4TG17_9BACT</name>
<dbReference type="OrthoDB" id="9781616at2"/>
<dbReference type="RefSeq" id="WP_093394534.1">
    <property type="nucleotide sequence ID" value="NZ_FOUU01000003.1"/>
</dbReference>
<organism evidence="1 2">
    <name type="scientific">Thermodesulforhabdus norvegica</name>
    <dbReference type="NCBI Taxonomy" id="39841"/>
    <lineage>
        <taxon>Bacteria</taxon>
        <taxon>Pseudomonadati</taxon>
        <taxon>Thermodesulfobacteriota</taxon>
        <taxon>Syntrophobacteria</taxon>
        <taxon>Syntrophobacterales</taxon>
        <taxon>Thermodesulforhabdaceae</taxon>
        <taxon>Thermodesulforhabdus</taxon>
    </lineage>
</organism>
<dbReference type="Proteomes" id="UP000199611">
    <property type="component" value="Unassembled WGS sequence"/>
</dbReference>
<dbReference type="PANTHER" id="PTHR36454">
    <property type="entry name" value="LMO2823 PROTEIN"/>
    <property type="match status" value="1"/>
</dbReference>
<evidence type="ECO:0000313" key="1">
    <source>
        <dbReference type="EMBL" id="SFM75629.1"/>
    </source>
</evidence>
<dbReference type="PANTHER" id="PTHR36454:SF1">
    <property type="entry name" value="DUF1015 DOMAIN-CONTAINING PROTEIN"/>
    <property type="match status" value="1"/>
</dbReference>
<keyword evidence="2" id="KW-1185">Reference proteome</keyword>
<proteinExistence type="predicted"/>
<dbReference type="PIRSF" id="PIRSF033563">
    <property type="entry name" value="UCP033563"/>
    <property type="match status" value="1"/>
</dbReference>
<sequence>MACIAPLRGIRYNEKVIDRWENIITPPYDVISPQEREDFRKRSEYNFVHLDLPRDLGESTDGDAPYRKAADLYKKWLNSGILIQDLEPCFYYYELDFTLPHDAALHTRKGFICLLKLEEFFSGYVYPHERTFSRVKEDRLKLMQYCKAQFSPVFALYSDPDDYVTDLFEASEKGEPLVRFRDVQGMNHRIWKLSDPGVLKRIGEFFRDRDIFIADGHHRYETALAYRDLKRSELRNHNDPTMPHEYCLMYLSAMENPGLTILPTHRMFVSFPVERWDYFLEKAGEFFEVEKVDCTDEGLEVVRQGLKEALADSRTAFGCACRDRGSLALLMGRTESIFAYLRDSGVAPCFYDVDVVILDRLVFGELLELPVSLLEDERVLHFCRDIDEAFKSLQDGSYSAGFFINPTRIEQVCRVAKSGYTMPHKATYFHPKVVSGLVLFSMDESEKIAGFN</sequence>
<dbReference type="EMBL" id="FOUU01000003">
    <property type="protein sequence ID" value="SFM75629.1"/>
    <property type="molecule type" value="Genomic_DNA"/>
</dbReference>
<dbReference type="STRING" id="39841.SAMN05660836_01394"/>
<dbReference type="InterPro" id="IPR008323">
    <property type="entry name" value="UCP033563"/>
</dbReference>
<accession>A0A1I4TG17</accession>
<gene>
    <name evidence="1" type="ORF">SAMN05660836_01394</name>
</gene>
<dbReference type="Pfam" id="PF06245">
    <property type="entry name" value="DUF1015"/>
    <property type="match status" value="1"/>
</dbReference>
<dbReference type="AlphaFoldDB" id="A0A1I4TG17"/>
<reference evidence="1 2" key="1">
    <citation type="submission" date="2016-10" db="EMBL/GenBank/DDBJ databases">
        <authorList>
            <person name="de Groot N.N."/>
        </authorList>
    </citation>
    <scope>NUCLEOTIDE SEQUENCE [LARGE SCALE GENOMIC DNA]</scope>
    <source>
        <strain evidence="1 2">DSM 9990</strain>
    </source>
</reference>
<protein>
    <submittedName>
        <fullName evidence="1">Uncharacterized conserved protein, DUF1015 family</fullName>
    </submittedName>
</protein>
<evidence type="ECO:0000313" key="2">
    <source>
        <dbReference type="Proteomes" id="UP000199611"/>
    </source>
</evidence>